<dbReference type="CDD" id="cd07914">
    <property type="entry name" value="IGPD"/>
    <property type="match status" value="1"/>
</dbReference>
<dbReference type="EC" id="4.2.1.19" evidence="6"/>
<dbReference type="EMBL" id="LHYK01000017">
    <property type="protein sequence ID" value="KXB08014.1"/>
    <property type="molecule type" value="Genomic_DNA"/>
</dbReference>
<comment type="catalytic activity">
    <reaction evidence="6">
        <text>D-erythro-1-(imidazol-4-yl)glycerol 3-phosphate = 3-(imidazol-4-yl)-2-oxopropyl phosphate + H2O</text>
        <dbReference type="Rhea" id="RHEA:11040"/>
        <dbReference type="ChEBI" id="CHEBI:15377"/>
        <dbReference type="ChEBI" id="CHEBI:57766"/>
        <dbReference type="ChEBI" id="CHEBI:58278"/>
        <dbReference type="EC" id="4.2.1.19"/>
    </reaction>
</comment>
<dbReference type="PANTHER" id="PTHR23133">
    <property type="entry name" value="IMIDAZOLEGLYCEROL-PHOSPHATE DEHYDRATASE HIS7"/>
    <property type="match status" value="1"/>
</dbReference>
<dbReference type="FunFam" id="3.30.230.40:FF:000001">
    <property type="entry name" value="Imidazoleglycerol-phosphate dehydratase HisB"/>
    <property type="match status" value="1"/>
</dbReference>
<dbReference type="GO" id="GO:0000105">
    <property type="term" value="P:L-histidine biosynthetic process"/>
    <property type="evidence" value="ECO:0007669"/>
    <property type="project" value="UniProtKB-UniRule"/>
</dbReference>
<sequence length="190" mass="20845">MRKSKIKRETKETTIDIRIDLEGTGKAEVQTGICFFNHLLESFTKHGRFDIKAKSLGDFKHHIAEDTMIALGIALNKALGDKKGIRRMGDAIVPMDDALALVAVDLGGRVYSKVEVDFTKKRLNDLNSDLLVHLLETFASNAKLNLHVKLMRGDNDHHKAEAIFKALGVALSEAVSLTGVDEVPSAKGVI</sequence>
<evidence type="ECO:0000256" key="2">
    <source>
        <dbReference type="ARBA" id="ARBA00016664"/>
    </source>
</evidence>
<dbReference type="FunFam" id="3.30.230.40:FF:000003">
    <property type="entry name" value="Imidazoleglycerol-phosphate dehydratase HisB"/>
    <property type="match status" value="1"/>
</dbReference>
<evidence type="ECO:0000313" key="8">
    <source>
        <dbReference type="Proteomes" id="UP000070256"/>
    </source>
</evidence>
<keyword evidence="3 6" id="KW-0028">Amino-acid biosynthesis</keyword>
<dbReference type="Proteomes" id="UP000070256">
    <property type="component" value="Unassembled WGS sequence"/>
</dbReference>
<keyword evidence="4 6" id="KW-0368">Histidine biosynthesis</keyword>
<evidence type="ECO:0000256" key="6">
    <source>
        <dbReference type="HAMAP-Rule" id="MF_00076"/>
    </source>
</evidence>
<dbReference type="AlphaFoldDB" id="A0A133VNJ4"/>
<evidence type="ECO:0000256" key="5">
    <source>
        <dbReference type="ARBA" id="ARBA00023239"/>
    </source>
</evidence>
<comment type="caution">
    <text evidence="7">The sequence shown here is derived from an EMBL/GenBank/DDBJ whole genome shotgun (WGS) entry which is preliminary data.</text>
</comment>
<dbReference type="HAMAP" id="MF_00076">
    <property type="entry name" value="HisB"/>
    <property type="match status" value="1"/>
</dbReference>
<dbReference type="SUPFAM" id="SSF54211">
    <property type="entry name" value="Ribosomal protein S5 domain 2-like"/>
    <property type="match status" value="2"/>
</dbReference>
<dbReference type="InterPro" id="IPR020568">
    <property type="entry name" value="Ribosomal_Su5_D2-typ_SF"/>
</dbReference>
<name>A0A133VNJ4_9EURY</name>
<dbReference type="PATRIC" id="fig|1698286.3.peg.115"/>
<dbReference type="UniPathway" id="UPA00031">
    <property type="reaction ID" value="UER00011"/>
</dbReference>
<evidence type="ECO:0000313" key="7">
    <source>
        <dbReference type="EMBL" id="KXB08014.1"/>
    </source>
</evidence>
<dbReference type="GO" id="GO:0005737">
    <property type="term" value="C:cytoplasm"/>
    <property type="evidence" value="ECO:0007669"/>
    <property type="project" value="UniProtKB-SubCell"/>
</dbReference>
<organism evidence="7 8">
    <name type="scientific">candidate division MSBL1 archaeon SCGC-AAA385D11</name>
    <dbReference type="NCBI Taxonomy" id="1698286"/>
    <lineage>
        <taxon>Archaea</taxon>
        <taxon>Methanobacteriati</taxon>
        <taxon>Methanobacteriota</taxon>
        <taxon>candidate division MSBL1</taxon>
    </lineage>
</organism>
<accession>A0A133VNJ4</accession>
<dbReference type="InterPro" id="IPR038494">
    <property type="entry name" value="IGPD_sf"/>
</dbReference>
<comment type="similarity">
    <text evidence="6">Belongs to the imidazoleglycerol-phosphate dehydratase family.</text>
</comment>
<proteinExistence type="inferred from homology"/>
<dbReference type="InterPro" id="IPR000807">
    <property type="entry name" value="ImidazoleglycerolP_deHydtase"/>
</dbReference>
<dbReference type="PROSITE" id="PS00955">
    <property type="entry name" value="IGP_DEHYDRATASE_2"/>
    <property type="match status" value="1"/>
</dbReference>
<dbReference type="NCBIfam" id="NF002114">
    <property type="entry name" value="PRK00951.2-4"/>
    <property type="match status" value="1"/>
</dbReference>
<comment type="pathway">
    <text evidence="1 6">Amino-acid biosynthesis; L-histidine biosynthesis; L-histidine from 5-phospho-alpha-D-ribose 1-diphosphate: step 6/9.</text>
</comment>
<keyword evidence="5 6" id="KW-0456">Lyase</keyword>
<keyword evidence="6" id="KW-0963">Cytoplasm</keyword>
<dbReference type="InterPro" id="IPR020565">
    <property type="entry name" value="ImidazoleglycerP_deHydtase_CS"/>
</dbReference>
<evidence type="ECO:0000256" key="4">
    <source>
        <dbReference type="ARBA" id="ARBA00023102"/>
    </source>
</evidence>
<dbReference type="PANTHER" id="PTHR23133:SF2">
    <property type="entry name" value="IMIDAZOLEGLYCEROL-PHOSPHATE DEHYDRATASE"/>
    <property type="match status" value="1"/>
</dbReference>
<comment type="subcellular location">
    <subcellularLocation>
        <location evidence="6">Cytoplasm</location>
    </subcellularLocation>
</comment>
<evidence type="ECO:0000256" key="1">
    <source>
        <dbReference type="ARBA" id="ARBA00005047"/>
    </source>
</evidence>
<reference evidence="7 8" key="1">
    <citation type="journal article" date="2016" name="Sci. Rep.">
        <title>Metabolic traits of an uncultured archaeal lineage -MSBL1- from brine pools of the Red Sea.</title>
        <authorList>
            <person name="Mwirichia R."/>
            <person name="Alam I."/>
            <person name="Rashid M."/>
            <person name="Vinu M."/>
            <person name="Ba-Alawi W."/>
            <person name="Anthony Kamau A."/>
            <person name="Kamanda Ngugi D."/>
            <person name="Goker M."/>
            <person name="Klenk H.P."/>
            <person name="Bajic V."/>
            <person name="Stingl U."/>
        </authorList>
    </citation>
    <scope>NUCLEOTIDE SEQUENCE [LARGE SCALE GENOMIC DNA]</scope>
    <source>
        <strain evidence="7">SCGC-AAA385D11</strain>
    </source>
</reference>
<keyword evidence="8" id="KW-1185">Reference proteome</keyword>
<dbReference type="NCBIfam" id="NF002111">
    <property type="entry name" value="PRK00951.2-1"/>
    <property type="match status" value="1"/>
</dbReference>
<gene>
    <name evidence="6" type="primary">hisB</name>
    <name evidence="7" type="ORF">AKJ58_01215</name>
</gene>
<protein>
    <recommendedName>
        <fullName evidence="2 6">Imidazoleglycerol-phosphate dehydratase</fullName>
        <shortName evidence="6">IGPD</shortName>
        <ecNumber evidence="6">4.2.1.19</ecNumber>
    </recommendedName>
</protein>
<dbReference type="Pfam" id="PF00475">
    <property type="entry name" value="IGPD"/>
    <property type="match status" value="1"/>
</dbReference>
<dbReference type="Gene3D" id="3.30.230.40">
    <property type="entry name" value="Imidazole glycerol phosphate dehydratase, domain 1"/>
    <property type="match status" value="2"/>
</dbReference>
<dbReference type="GO" id="GO:0004424">
    <property type="term" value="F:imidazoleglycerol-phosphate dehydratase activity"/>
    <property type="evidence" value="ECO:0007669"/>
    <property type="project" value="UniProtKB-UniRule"/>
</dbReference>
<evidence type="ECO:0000256" key="3">
    <source>
        <dbReference type="ARBA" id="ARBA00022605"/>
    </source>
</evidence>